<dbReference type="HOGENOM" id="CLU_000604_38_1_11"/>
<evidence type="ECO:0000313" key="12">
    <source>
        <dbReference type="Proteomes" id="UP000030636"/>
    </source>
</evidence>
<keyword evidence="6" id="KW-0067">ATP-binding</keyword>
<dbReference type="KEGG" id="bpsp:AH67_03770"/>
<dbReference type="PROSITE" id="PS00211">
    <property type="entry name" value="ABC_TRANSPORTER_1"/>
    <property type="match status" value="2"/>
</dbReference>
<evidence type="ECO:0000256" key="3">
    <source>
        <dbReference type="ARBA" id="ARBA00022448"/>
    </source>
</evidence>
<dbReference type="NCBIfam" id="NF010167">
    <property type="entry name" value="PRK13648.1"/>
    <property type="match status" value="2"/>
</dbReference>
<dbReference type="InterPro" id="IPR027417">
    <property type="entry name" value="P-loop_NTPase"/>
</dbReference>
<dbReference type="InterPro" id="IPR050095">
    <property type="entry name" value="ECF_ABC_transporter_ATP-bd"/>
</dbReference>
<evidence type="ECO:0000256" key="5">
    <source>
        <dbReference type="ARBA" id="ARBA00022741"/>
    </source>
</evidence>
<dbReference type="STRING" id="1447715.AH67_03770"/>
<evidence type="ECO:0000256" key="1">
    <source>
        <dbReference type="ARBA" id="ARBA00004141"/>
    </source>
</evidence>
<dbReference type="PANTHER" id="PTHR43553">
    <property type="entry name" value="HEAVY METAL TRANSPORTER"/>
    <property type="match status" value="1"/>
</dbReference>
<dbReference type="InterPro" id="IPR017871">
    <property type="entry name" value="ABC_transporter-like_CS"/>
</dbReference>
<feature type="transmembrane region" description="Helical" evidence="9">
    <location>
        <begin position="511"/>
        <end position="543"/>
    </location>
</feature>
<keyword evidence="5" id="KW-0547">Nucleotide-binding</keyword>
<keyword evidence="7 9" id="KW-1133">Transmembrane helix</keyword>
<reference evidence="11 12" key="1">
    <citation type="journal article" date="2015" name="Genome Announc.">
        <title>Bifidobacterium pseudolongum Strain PV8-2, Isolated from a Stool Sample of an Anemic Kenyan Infant.</title>
        <authorList>
            <person name="Vazquez-Gutierrez P."/>
            <person name="Lacroix C."/>
            <person name="Chassard C."/>
            <person name="Klumpp J."/>
            <person name="Stevens M.J."/>
            <person name="Jans C."/>
        </authorList>
    </citation>
    <scope>NUCLEOTIDE SEQUENCE [LARGE SCALE GENOMIC DNA]</scope>
    <source>
        <strain evidence="11 12">PV8-2</strain>
    </source>
</reference>
<dbReference type="Gene3D" id="3.40.50.300">
    <property type="entry name" value="P-loop containing nucleotide triphosphate hydrolases"/>
    <property type="match status" value="2"/>
</dbReference>
<evidence type="ECO:0000313" key="11">
    <source>
        <dbReference type="EMBL" id="AIZ16156.1"/>
    </source>
</evidence>
<comment type="similarity">
    <text evidence="2">Belongs to the ABC transporter superfamily.</text>
</comment>
<dbReference type="InterPro" id="IPR003439">
    <property type="entry name" value="ABC_transporter-like_ATP-bd"/>
</dbReference>
<gene>
    <name evidence="11" type="ORF">AH67_03770</name>
</gene>
<feature type="transmembrane region" description="Helical" evidence="9">
    <location>
        <begin position="555"/>
        <end position="573"/>
    </location>
</feature>
<dbReference type="GO" id="GO:0042626">
    <property type="term" value="F:ATPase-coupled transmembrane transporter activity"/>
    <property type="evidence" value="ECO:0007669"/>
    <property type="project" value="TreeGrafter"/>
</dbReference>
<dbReference type="SMART" id="SM00382">
    <property type="entry name" value="AAA"/>
    <property type="match status" value="2"/>
</dbReference>
<dbReference type="GO" id="GO:0016887">
    <property type="term" value="F:ATP hydrolysis activity"/>
    <property type="evidence" value="ECO:0007669"/>
    <property type="project" value="InterPro"/>
</dbReference>
<dbReference type="EMBL" id="CP007457">
    <property type="protein sequence ID" value="AIZ16156.1"/>
    <property type="molecule type" value="Genomic_DNA"/>
</dbReference>
<dbReference type="InterPro" id="IPR003339">
    <property type="entry name" value="ABC/ECF_trnsptr_transmembrane"/>
</dbReference>
<feature type="transmembrane region" description="Helical" evidence="9">
    <location>
        <begin position="602"/>
        <end position="621"/>
    </location>
</feature>
<keyword evidence="12" id="KW-1185">Reference proteome</keyword>
<evidence type="ECO:0000256" key="2">
    <source>
        <dbReference type="ARBA" id="ARBA00005417"/>
    </source>
</evidence>
<name>A0A0A7I7X7_9BIFI</name>
<dbReference type="Pfam" id="PF00005">
    <property type="entry name" value="ABC_tran"/>
    <property type="match status" value="2"/>
</dbReference>
<keyword evidence="4 9" id="KW-0812">Transmembrane</keyword>
<keyword evidence="8 9" id="KW-0472">Membrane</keyword>
<feature type="domain" description="ABC transporter" evidence="10">
    <location>
        <begin position="11"/>
        <end position="251"/>
    </location>
</feature>
<evidence type="ECO:0000256" key="8">
    <source>
        <dbReference type="ARBA" id="ARBA00023136"/>
    </source>
</evidence>
<keyword evidence="3" id="KW-0813">Transport</keyword>
<evidence type="ECO:0000259" key="10">
    <source>
        <dbReference type="PROSITE" id="PS50893"/>
    </source>
</evidence>
<accession>A0A0A7I7X7</accession>
<proteinExistence type="inferred from homology"/>
<dbReference type="AlphaFoldDB" id="A0A0A7I7X7"/>
<evidence type="ECO:0000256" key="4">
    <source>
        <dbReference type="ARBA" id="ARBA00022692"/>
    </source>
</evidence>
<dbReference type="GO" id="GO:0043190">
    <property type="term" value="C:ATP-binding cassette (ABC) transporter complex"/>
    <property type="evidence" value="ECO:0007669"/>
    <property type="project" value="TreeGrafter"/>
</dbReference>
<feature type="transmembrane region" description="Helical" evidence="9">
    <location>
        <begin position="731"/>
        <end position="750"/>
    </location>
</feature>
<organism evidence="11 12">
    <name type="scientific">Bifidobacterium pseudolongum PV8-2</name>
    <dbReference type="NCBI Taxonomy" id="1447715"/>
    <lineage>
        <taxon>Bacteria</taxon>
        <taxon>Bacillati</taxon>
        <taxon>Actinomycetota</taxon>
        <taxon>Actinomycetes</taxon>
        <taxon>Bifidobacteriales</taxon>
        <taxon>Bifidobacteriaceae</taxon>
        <taxon>Bifidobacterium</taxon>
    </lineage>
</organism>
<evidence type="ECO:0000256" key="6">
    <source>
        <dbReference type="ARBA" id="ARBA00022840"/>
    </source>
</evidence>
<dbReference type="InterPro" id="IPR003593">
    <property type="entry name" value="AAA+_ATPase"/>
</dbReference>
<dbReference type="PANTHER" id="PTHR43553:SF24">
    <property type="entry name" value="ENERGY-COUPLING FACTOR TRANSPORTER ATP-BINDING PROTEIN ECFA1"/>
    <property type="match status" value="1"/>
</dbReference>
<dbReference type="SUPFAM" id="SSF52540">
    <property type="entry name" value="P-loop containing nucleoside triphosphate hydrolases"/>
    <property type="match status" value="2"/>
</dbReference>
<dbReference type="InterPro" id="IPR015856">
    <property type="entry name" value="ABC_transpr_CbiO/EcfA_su"/>
</dbReference>
<dbReference type="PROSITE" id="PS50893">
    <property type="entry name" value="ABC_TRANSPORTER_2"/>
    <property type="match status" value="2"/>
</dbReference>
<dbReference type="Proteomes" id="UP000030636">
    <property type="component" value="Chromosome"/>
</dbReference>
<sequence length="752" mass="80476">MTDDVAAGAPIELDGVRFSYDGGATWVLDGVDLRVGPGERIALVGPNGAGKSTLARLIAGLAAPDHGTVRLMGHTVFDDAHGADAGAYRKARRSIGVVFQNPEDQIVTTTVAADVAFGPENLNVAPALIGDRVHDALSAVGMDGLRDADPTAMSGGQQQRVAIAGMLAMDSRVLVLDEPTAMLDPQARADVLAIIERVHQRGTAIVMVTHHPDEVAHADRVLAVEHGVVRDVTARYAHAHGIPSQVHSPGAALPDLPRVGRAAHAPAVVFDHVSFAYAHGSPVIDDLTVGIERGSTVALVGPNGSGKTTFARLLCALIAPDEGTICVETLRWHHAKRRQRKALRRSLGLIMQRPERQLFAATVREDVAYGPRNQGLDEAAVRERVQEALDLVGIADLADRDPFSLSGGQQRLAAIAGVLACRPRVLVMDEPTASLDEAAVERVHAIMRTLHSQGVTILLITHDMRAAQQLADAMLVFGERTTVRQEAPEPRIAPSDARYSVISRLDPRAKVIGFLVLMFSAFTMASWTQLAVGCAATLAIAAASRLGVRVLWRSTRMFAVVLLIMGLFNMLVVRSGTPLLHIGAWALTTGGLAVAALYTIRFMLVIVLGAVIMLTTTPTALTDAFESMMSVFRKVLHVQEIALVMSLALRFLPTIADETVSIRDAQAARGGSIETGSPTQRVRAMCAIIVPIFAGVIRHADNLALALDARCYQEGEPRSHWHALRMHARDWWFLAGVAVVLCALALSAVFTI</sequence>
<protein>
    <submittedName>
        <fullName evidence="11">Cobalt ABC transporter</fullName>
    </submittedName>
</protein>
<dbReference type="OrthoDB" id="501320at2"/>
<dbReference type="Pfam" id="PF02361">
    <property type="entry name" value="CbiQ"/>
    <property type="match status" value="1"/>
</dbReference>
<evidence type="ECO:0000256" key="7">
    <source>
        <dbReference type="ARBA" id="ARBA00022989"/>
    </source>
</evidence>
<evidence type="ECO:0000256" key="9">
    <source>
        <dbReference type="SAM" id="Phobius"/>
    </source>
</evidence>
<dbReference type="CDD" id="cd16914">
    <property type="entry name" value="EcfT"/>
    <property type="match status" value="1"/>
</dbReference>
<comment type="subcellular location">
    <subcellularLocation>
        <location evidence="1">Membrane</location>
        <topology evidence="1">Multi-pass membrane protein</topology>
    </subcellularLocation>
</comment>
<dbReference type="GO" id="GO:0005524">
    <property type="term" value="F:ATP binding"/>
    <property type="evidence" value="ECO:0007669"/>
    <property type="project" value="UniProtKB-KW"/>
</dbReference>
<feature type="domain" description="ABC transporter" evidence="10">
    <location>
        <begin position="268"/>
        <end position="504"/>
    </location>
</feature>
<dbReference type="CDD" id="cd03225">
    <property type="entry name" value="ABC_cobalt_CbiO_domain1"/>
    <property type="match status" value="2"/>
</dbReference>